<evidence type="ECO:0000256" key="1">
    <source>
        <dbReference type="ARBA" id="ARBA00010652"/>
    </source>
</evidence>
<accession>A0ABN6IKX4</accession>
<sequence length="424" mass="42817">MRSRPTEEDTVFDFAALPPEINSGRMYAGPGSGPMMAAAAAWDEIAAELGVAASGYNSVVTELTSGPWVGPASMEMLSAITPYVGWLNTMAAQAEETAGQGRAAAAAFEAAFAMTVPPPVIAANRVLLATLVATNFFGQNTPAIAATEAQYMEMWAQDAGAMAGYTASSAAASTLIPFVTPPNTTTPEASSDQAAAVAQAVSQPAGNTAQTTSQLVTPQALSASTTQAATQTTAATSNPGLLSSSIQDLLNSGLPTPTNNWLGLNPTLYTVILKQTSGLAYFSNGIPTFWSQLAQQLVFGPGGTTAGANGAWFPTPQFANLGLGNLGGVGHVGAVSAGVGQAGRVGLLSVPQHWGTLTSSVTPAALSEEATPIQAAVTGGANSPANGLLRGMPVGSMGRRGAAAGYVNKYGFRYSVLTRPPSAG</sequence>
<evidence type="ECO:0000313" key="4">
    <source>
        <dbReference type="EMBL" id="BCZ24500.1"/>
    </source>
</evidence>
<keyword evidence="5" id="KW-1185">Reference proteome</keyword>
<dbReference type="Pfam" id="PF00823">
    <property type="entry name" value="PPE"/>
    <property type="match status" value="1"/>
</dbReference>
<gene>
    <name evidence="4" type="primary">PPE45</name>
    <name evidence="4" type="ORF">MTY59_43550</name>
</gene>
<dbReference type="SUPFAM" id="SSF140459">
    <property type="entry name" value="PE/PPE dimer-like"/>
    <property type="match status" value="1"/>
</dbReference>
<proteinExistence type="inferred from homology"/>
<evidence type="ECO:0000313" key="5">
    <source>
        <dbReference type="Proteomes" id="UP000826012"/>
    </source>
</evidence>
<dbReference type="Pfam" id="PF12484">
    <property type="entry name" value="PPE-SVP"/>
    <property type="match status" value="1"/>
</dbReference>
<comment type="similarity">
    <text evidence="1">Belongs to the mycobacterial PPE family.</text>
</comment>
<feature type="domain" description="PPE family C-terminal" evidence="3">
    <location>
        <begin position="336"/>
        <end position="420"/>
    </location>
</feature>
<reference evidence="4 5" key="1">
    <citation type="submission" date="2021-07" db="EMBL/GenBank/DDBJ databases">
        <title>Complete genome sequence of nontuberculous Mycobacterium sp. TY59.</title>
        <authorList>
            <person name="Fukushima K."/>
        </authorList>
    </citation>
    <scope>NUCLEOTIDE SEQUENCE [LARGE SCALE GENOMIC DNA]</scope>
    <source>
        <strain evidence="4 5">TY59</strain>
    </source>
</reference>
<dbReference type="Proteomes" id="UP000826012">
    <property type="component" value="Chromosome"/>
</dbReference>
<evidence type="ECO:0000259" key="2">
    <source>
        <dbReference type="Pfam" id="PF00823"/>
    </source>
</evidence>
<evidence type="ECO:0000259" key="3">
    <source>
        <dbReference type="Pfam" id="PF12484"/>
    </source>
</evidence>
<protein>
    <submittedName>
        <fullName evidence="4">PPE family protein PPE45</fullName>
    </submittedName>
</protein>
<dbReference type="InterPro" id="IPR038332">
    <property type="entry name" value="PPE_sf"/>
</dbReference>
<dbReference type="EMBL" id="AP024828">
    <property type="protein sequence ID" value="BCZ24500.1"/>
    <property type="molecule type" value="Genomic_DNA"/>
</dbReference>
<organism evidence="4 5">
    <name type="scientific">Mycobacterium senriense</name>
    <dbReference type="NCBI Taxonomy" id="2775496"/>
    <lineage>
        <taxon>Bacteria</taxon>
        <taxon>Bacillati</taxon>
        <taxon>Actinomycetota</taxon>
        <taxon>Actinomycetes</taxon>
        <taxon>Mycobacteriales</taxon>
        <taxon>Mycobacteriaceae</taxon>
        <taxon>Mycobacterium</taxon>
        <taxon>Mycobacterium avium complex (MAC)</taxon>
    </lineage>
</organism>
<dbReference type="InterPro" id="IPR000030">
    <property type="entry name" value="PPE_dom"/>
</dbReference>
<dbReference type="PANTHER" id="PTHR46766:SF1">
    <property type="entry name" value="GLUTAMINE-RICH PROTEIN 2"/>
    <property type="match status" value="1"/>
</dbReference>
<dbReference type="PANTHER" id="PTHR46766">
    <property type="entry name" value="GLUTAMINE-RICH PROTEIN 2"/>
    <property type="match status" value="1"/>
</dbReference>
<dbReference type="Gene3D" id="1.20.1260.20">
    <property type="entry name" value="PPE superfamily"/>
    <property type="match status" value="1"/>
</dbReference>
<dbReference type="InterPro" id="IPR022171">
    <property type="entry name" value="PPE_C"/>
</dbReference>
<name>A0ABN6IKX4_9MYCO</name>
<feature type="domain" description="PPE" evidence="2">
    <location>
        <begin position="13"/>
        <end position="174"/>
    </location>
</feature>